<organism evidence="1 2">
    <name type="scientific">Bacillus cereus</name>
    <dbReference type="NCBI Taxonomy" id="1396"/>
    <lineage>
        <taxon>Bacteria</taxon>
        <taxon>Bacillati</taxon>
        <taxon>Bacillota</taxon>
        <taxon>Bacilli</taxon>
        <taxon>Bacillales</taxon>
        <taxon>Bacillaceae</taxon>
        <taxon>Bacillus</taxon>
        <taxon>Bacillus cereus group</taxon>
    </lineage>
</organism>
<protein>
    <submittedName>
        <fullName evidence="1">Uncharacterized protein</fullName>
    </submittedName>
</protein>
<proteinExistence type="predicted"/>
<comment type="caution">
    <text evidence="1">The sequence shown here is derived from an EMBL/GenBank/DDBJ whole genome shotgun (WGS) entry which is preliminary data.</text>
</comment>
<dbReference type="EMBL" id="NUAN01000071">
    <property type="protein sequence ID" value="PEN97910.1"/>
    <property type="molecule type" value="Genomic_DNA"/>
</dbReference>
<accession>A0A9X6UC89</accession>
<evidence type="ECO:0000313" key="1">
    <source>
        <dbReference type="EMBL" id="PEN97910.1"/>
    </source>
</evidence>
<evidence type="ECO:0000313" key="2">
    <source>
        <dbReference type="Proteomes" id="UP000220691"/>
    </source>
</evidence>
<reference evidence="1 2" key="1">
    <citation type="submission" date="2017-09" db="EMBL/GenBank/DDBJ databases">
        <title>Large-scale bioinformatics analysis of Bacillus genomes uncovers conserved roles of natural products in bacterial physiology.</title>
        <authorList>
            <consortium name="Agbiome Team Llc"/>
            <person name="Bleich R.M."/>
            <person name="Kirk G.J."/>
            <person name="Santa Maria K.C."/>
            <person name="Allen S.E."/>
            <person name="Farag S."/>
            <person name="Shank E.A."/>
            <person name="Bowers A."/>
        </authorList>
    </citation>
    <scope>NUCLEOTIDE SEQUENCE [LARGE SCALE GENOMIC DNA]</scope>
    <source>
        <strain evidence="1 2">AFS027647</strain>
    </source>
</reference>
<name>A0A9X6UC89_BACCE</name>
<sequence length="125" mass="14389">MTNPIHIWYATPSHRDNRISYHAYHHLSTPFLQCYSSVTQTRLIVTMMLQQLLFSNHFQSLNCYHALPVNPTYVSVIALLSQRFNPCLPTCRSFRPCNIQNTFSFSFSKTLQSLGAVSIPSLIHK</sequence>
<dbReference type="Proteomes" id="UP000220691">
    <property type="component" value="Unassembled WGS sequence"/>
</dbReference>
<gene>
    <name evidence="1" type="ORF">CN553_12255</name>
</gene>
<dbReference type="AlphaFoldDB" id="A0A9X6UC89"/>